<dbReference type="GO" id="GO:0032259">
    <property type="term" value="P:methylation"/>
    <property type="evidence" value="ECO:0007669"/>
    <property type="project" value="UniProtKB-KW"/>
</dbReference>
<dbReference type="RefSeq" id="XP_064766411.1">
    <property type="nucleotide sequence ID" value="XM_064914293.1"/>
</dbReference>
<dbReference type="InterPro" id="IPR002877">
    <property type="entry name" value="RNA_MeTrfase_FtsJ_dom"/>
</dbReference>
<feature type="region of interest" description="Disordered" evidence="7">
    <location>
        <begin position="153"/>
        <end position="185"/>
    </location>
</feature>
<evidence type="ECO:0000256" key="5">
    <source>
        <dbReference type="ARBA" id="ARBA00022691"/>
    </source>
</evidence>
<dbReference type="GeneID" id="90039805"/>
<organism evidence="9 10">
    <name type="scientific">Myxozyma melibiosi</name>
    <dbReference type="NCBI Taxonomy" id="54550"/>
    <lineage>
        <taxon>Eukaryota</taxon>
        <taxon>Fungi</taxon>
        <taxon>Dikarya</taxon>
        <taxon>Ascomycota</taxon>
        <taxon>Saccharomycotina</taxon>
        <taxon>Lipomycetes</taxon>
        <taxon>Lipomycetales</taxon>
        <taxon>Lipomycetaceae</taxon>
        <taxon>Myxozyma</taxon>
    </lineage>
</organism>
<dbReference type="Pfam" id="PF01728">
    <property type="entry name" value="FtsJ"/>
    <property type="match status" value="1"/>
</dbReference>
<dbReference type="HAMAP" id="MF_01547">
    <property type="entry name" value="RNA_methyltr_E"/>
    <property type="match status" value="1"/>
</dbReference>
<dbReference type="SUPFAM" id="SSF53335">
    <property type="entry name" value="S-adenosyl-L-methionine-dependent methyltransferases"/>
    <property type="match status" value="1"/>
</dbReference>
<name>A0ABR1F0J6_9ASCO</name>
<comment type="similarity">
    <text evidence="1">Belongs to the class I-like SAM-binding methyltransferase superfamily. RNA methyltransferase RlmE family.</text>
</comment>
<comment type="caution">
    <text evidence="9">The sequence shown here is derived from an EMBL/GenBank/DDBJ whole genome shotgun (WGS) entry which is preliminary data.</text>
</comment>
<dbReference type="PIRSF" id="PIRSF005461">
    <property type="entry name" value="23S_rRNA_mtase"/>
    <property type="match status" value="1"/>
</dbReference>
<evidence type="ECO:0000313" key="10">
    <source>
        <dbReference type="Proteomes" id="UP001498771"/>
    </source>
</evidence>
<feature type="compositionally biased region" description="Basic and acidic residues" evidence="7">
    <location>
        <begin position="153"/>
        <end position="162"/>
    </location>
</feature>
<feature type="compositionally biased region" description="Polar residues" evidence="7">
    <location>
        <begin position="163"/>
        <end position="173"/>
    </location>
</feature>
<dbReference type="GO" id="GO:0008168">
    <property type="term" value="F:methyltransferase activity"/>
    <property type="evidence" value="ECO:0007669"/>
    <property type="project" value="UniProtKB-KW"/>
</dbReference>
<gene>
    <name evidence="9" type="ORF">BZA70DRAFT_291409</name>
</gene>
<evidence type="ECO:0000256" key="1">
    <source>
        <dbReference type="ARBA" id="ARBA00009258"/>
    </source>
</evidence>
<protein>
    <recommendedName>
        <fullName evidence="6">rRNA methyltransferase 2, mitochondrial</fullName>
    </recommendedName>
</protein>
<keyword evidence="10" id="KW-1185">Reference proteome</keyword>
<feature type="compositionally biased region" description="Basic and acidic residues" evidence="7">
    <location>
        <begin position="258"/>
        <end position="270"/>
    </location>
</feature>
<reference evidence="9 10" key="1">
    <citation type="submission" date="2024-03" db="EMBL/GenBank/DDBJ databases">
        <title>Genome-scale model development and genomic sequencing of the oleaginous clade Lipomyces.</title>
        <authorList>
            <consortium name="Lawrence Berkeley National Laboratory"/>
            <person name="Czajka J.J."/>
            <person name="Han Y."/>
            <person name="Kim J."/>
            <person name="Mondo S.J."/>
            <person name="Hofstad B.A."/>
            <person name="Robles A."/>
            <person name="Haridas S."/>
            <person name="Riley R."/>
            <person name="LaButti K."/>
            <person name="Pangilinan J."/>
            <person name="Andreopoulos W."/>
            <person name="Lipzen A."/>
            <person name="Yan J."/>
            <person name="Wang M."/>
            <person name="Ng V."/>
            <person name="Grigoriev I.V."/>
            <person name="Spatafora J.W."/>
            <person name="Magnuson J.K."/>
            <person name="Baker S.E."/>
            <person name="Pomraning K.R."/>
        </authorList>
    </citation>
    <scope>NUCLEOTIDE SEQUENCE [LARGE SCALE GENOMIC DNA]</scope>
    <source>
        <strain evidence="9 10">Phaff 52-87</strain>
    </source>
</reference>
<dbReference type="InterPro" id="IPR029063">
    <property type="entry name" value="SAM-dependent_MTases_sf"/>
</dbReference>
<evidence type="ECO:0000313" key="9">
    <source>
        <dbReference type="EMBL" id="KAK7203378.1"/>
    </source>
</evidence>
<feature type="domain" description="Ribosomal RNA methyltransferase FtsJ" evidence="8">
    <location>
        <begin position="64"/>
        <end position="278"/>
    </location>
</feature>
<accession>A0ABR1F0J6</accession>
<feature type="region of interest" description="Disordered" evidence="7">
    <location>
        <begin position="258"/>
        <end position="294"/>
    </location>
</feature>
<dbReference type="PANTHER" id="PTHR10920:SF18">
    <property type="entry name" value="RRNA METHYLTRANSFERASE 2, MITOCHONDRIAL"/>
    <property type="match status" value="1"/>
</dbReference>
<evidence type="ECO:0000259" key="8">
    <source>
        <dbReference type="Pfam" id="PF01728"/>
    </source>
</evidence>
<sequence>MSTRSLQIGLRFSRGIFCSYVGSSCWPLQTTIKRTKVTKASSKRWVQRQGSDMYAREAKEQGLRSRAAFKLLEIDQSHKIFKAGQTVIDLGFAPGSWTQVAVDHTRPNGRVLGIDILPAAPPKGAIAVQGDFMSPLVQAGIKEYLENPDEVEKRAVEGDQTKQQESGQESGSARTREKQSAPASAVDTVDVMLSDMLMNTSGNAFRDHATSMDLSNVALDFALDTLRPGGSFVCKFYAGGEDSLLERRLRSAFDRVKREKPAASRGESREQYFVATGKKKRRKVESVKGGGGRG</sequence>
<evidence type="ECO:0000256" key="3">
    <source>
        <dbReference type="ARBA" id="ARBA00022603"/>
    </source>
</evidence>
<dbReference type="PROSITE" id="PS51257">
    <property type="entry name" value="PROKAR_LIPOPROTEIN"/>
    <property type="match status" value="1"/>
</dbReference>
<evidence type="ECO:0000256" key="7">
    <source>
        <dbReference type="SAM" id="MobiDB-lite"/>
    </source>
</evidence>
<evidence type="ECO:0000256" key="2">
    <source>
        <dbReference type="ARBA" id="ARBA00022552"/>
    </source>
</evidence>
<keyword evidence="3 9" id="KW-0489">Methyltransferase</keyword>
<evidence type="ECO:0000256" key="6">
    <source>
        <dbReference type="ARBA" id="ARBA00041184"/>
    </source>
</evidence>
<proteinExistence type="inferred from homology"/>
<dbReference type="PANTHER" id="PTHR10920">
    <property type="entry name" value="RIBOSOMAL RNA METHYLTRANSFERASE"/>
    <property type="match status" value="1"/>
</dbReference>
<dbReference type="InterPro" id="IPR015507">
    <property type="entry name" value="rRNA-MeTfrase_E"/>
</dbReference>
<dbReference type="EMBL" id="JBBJBU010000012">
    <property type="protein sequence ID" value="KAK7203378.1"/>
    <property type="molecule type" value="Genomic_DNA"/>
</dbReference>
<dbReference type="InterPro" id="IPR050082">
    <property type="entry name" value="RNA_methyltr_RlmE"/>
</dbReference>
<evidence type="ECO:0000256" key="4">
    <source>
        <dbReference type="ARBA" id="ARBA00022679"/>
    </source>
</evidence>
<keyword evidence="5" id="KW-0949">S-adenosyl-L-methionine</keyword>
<keyword evidence="4" id="KW-0808">Transferase</keyword>
<keyword evidence="2" id="KW-0698">rRNA processing</keyword>
<dbReference type="Gene3D" id="3.40.50.150">
    <property type="entry name" value="Vaccinia Virus protein VP39"/>
    <property type="match status" value="1"/>
</dbReference>
<dbReference type="Proteomes" id="UP001498771">
    <property type="component" value="Unassembled WGS sequence"/>
</dbReference>